<evidence type="ECO:0000256" key="7">
    <source>
        <dbReference type="ARBA" id="ARBA00034125"/>
    </source>
</evidence>
<feature type="transmembrane region" description="Helical" evidence="9">
    <location>
        <begin position="402"/>
        <end position="419"/>
    </location>
</feature>
<keyword evidence="6 9" id="KW-0472">Membrane</keyword>
<reference evidence="13" key="1">
    <citation type="journal article" date="2019" name="Int. J. Syst. Evol. Microbiol.">
        <title>The Global Catalogue of Microorganisms (GCM) 10K type strain sequencing project: providing services to taxonomists for standard genome sequencing and annotation.</title>
        <authorList>
            <consortium name="The Broad Institute Genomics Platform"/>
            <consortium name="The Broad Institute Genome Sequencing Center for Infectious Disease"/>
            <person name="Wu L."/>
            <person name="Ma J."/>
        </authorList>
    </citation>
    <scope>NUCLEOTIDE SEQUENCE [LARGE SCALE GENOMIC DNA]</scope>
    <source>
        <strain evidence="13">JCM 4816</strain>
    </source>
</reference>
<keyword evidence="3" id="KW-0997">Cell inner membrane</keyword>
<sequence>MPEGGQDRPGGADAQGGGEAEYEDWSRFGFTPTLGVPIVDLRKGAPGEAPWPDRMRSLLRTPMSERPEFERSAAKPASEPSVPRVLDLTLRIGELLLASGEAAEDVEAAMLGVAHAYRLDRCEPEVTFTLLSVTYQPSLVEPPISATRVVRRRGTDHTRLASVYRLVADITGEEVSVEEAYRRLAEIRRNRHPYSSWALTLATGLLAAAATLLVGGRADPQAWLVFLIAFVAAALGDRLAWLVASKGLPEFYQFVVAAMPAALSGVLLTAGHSGLRGSVVITGGLYGLLPGRALVAAVADGLTGYYITAAARLLEVVYLVVGIVIGVLSVLYIGVRLFGAELHPEQALATHPFPVLQLASALLLTLCFAVLLQTSRQVLLQVTLLGGVSWAVFGVLGQARVSTVLATGVAAMLIGLFGQMLSRYQYASSKIYVTPALGPLLPGSVIYRGLLSLAQGDALQGLVFIARASALALALAVGVNLGGELARLFLKIPHAGGEAGLVRRAAKRTRGF</sequence>
<evidence type="ECO:0000256" key="4">
    <source>
        <dbReference type="ARBA" id="ARBA00022692"/>
    </source>
</evidence>
<keyword evidence="5 9" id="KW-1133">Transmembrane helix</keyword>
<dbReference type="Pfam" id="PF06738">
    <property type="entry name" value="ThrE"/>
    <property type="match status" value="1"/>
</dbReference>
<proteinExistence type="inferred from homology"/>
<feature type="transmembrane region" description="Helical" evidence="9">
    <location>
        <begin position="355"/>
        <end position="372"/>
    </location>
</feature>
<feature type="transmembrane region" description="Helical" evidence="9">
    <location>
        <begin position="222"/>
        <end position="244"/>
    </location>
</feature>
<dbReference type="InterPro" id="IPR050539">
    <property type="entry name" value="ThrE_Dicarb/AminoAcid_Exp"/>
</dbReference>
<dbReference type="RefSeq" id="WP_380583695.1">
    <property type="nucleotide sequence ID" value="NZ_JBHSQJ010000063.1"/>
</dbReference>
<evidence type="ECO:0000256" key="5">
    <source>
        <dbReference type="ARBA" id="ARBA00022989"/>
    </source>
</evidence>
<keyword evidence="2" id="KW-1003">Cell membrane</keyword>
<feature type="domain" description="Threonine/serine exporter-like N-terminal" evidence="10">
    <location>
        <begin position="87"/>
        <end position="333"/>
    </location>
</feature>
<comment type="similarity">
    <text evidence="7">Belongs to the ThrE exporter (TC 2.A.79) family.</text>
</comment>
<protein>
    <submittedName>
        <fullName evidence="12">Threonine/serine exporter ThrE family protein</fullName>
    </submittedName>
</protein>
<feature type="transmembrane region" description="Helical" evidence="9">
    <location>
        <begin position="462"/>
        <end position="481"/>
    </location>
</feature>
<evidence type="ECO:0000259" key="10">
    <source>
        <dbReference type="Pfam" id="PF06738"/>
    </source>
</evidence>
<evidence type="ECO:0000256" key="6">
    <source>
        <dbReference type="ARBA" id="ARBA00023136"/>
    </source>
</evidence>
<evidence type="ECO:0000256" key="3">
    <source>
        <dbReference type="ARBA" id="ARBA00022519"/>
    </source>
</evidence>
<dbReference type="InterPro" id="IPR010619">
    <property type="entry name" value="ThrE-like_N"/>
</dbReference>
<name>A0ABW1G1K5_9ACTN</name>
<evidence type="ECO:0000313" key="13">
    <source>
        <dbReference type="Proteomes" id="UP001596174"/>
    </source>
</evidence>
<organism evidence="12 13">
    <name type="scientific">Streptacidiphilus monticola</name>
    <dbReference type="NCBI Taxonomy" id="2161674"/>
    <lineage>
        <taxon>Bacteria</taxon>
        <taxon>Bacillati</taxon>
        <taxon>Actinomycetota</taxon>
        <taxon>Actinomycetes</taxon>
        <taxon>Kitasatosporales</taxon>
        <taxon>Streptomycetaceae</taxon>
        <taxon>Streptacidiphilus</taxon>
    </lineage>
</organism>
<feature type="transmembrane region" description="Helical" evidence="9">
    <location>
        <begin position="316"/>
        <end position="335"/>
    </location>
</feature>
<feature type="transmembrane region" description="Helical" evidence="9">
    <location>
        <begin position="291"/>
        <end position="309"/>
    </location>
</feature>
<keyword evidence="13" id="KW-1185">Reference proteome</keyword>
<evidence type="ECO:0000259" key="11">
    <source>
        <dbReference type="Pfam" id="PF12821"/>
    </source>
</evidence>
<dbReference type="PANTHER" id="PTHR34390:SF1">
    <property type="entry name" value="SUCCINATE TRANSPORTER SUBUNIT YJJB-RELATED"/>
    <property type="match status" value="1"/>
</dbReference>
<comment type="caution">
    <text evidence="12">The sequence shown here is derived from an EMBL/GenBank/DDBJ whole genome shotgun (WGS) entry which is preliminary data.</text>
</comment>
<evidence type="ECO:0000256" key="2">
    <source>
        <dbReference type="ARBA" id="ARBA00022475"/>
    </source>
</evidence>
<dbReference type="EMBL" id="JBHSQJ010000063">
    <property type="protein sequence ID" value="MFC5908624.1"/>
    <property type="molecule type" value="Genomic_DNA"/>
</dbReference>
<dbReference type="Proteomes" id="UP001596174">
    <property type="component" value="Unassembled WGS sequence"/>
</dbReference>
<gene>
    <name evidence="12" type="ORF">ACFP3V_15550</name>
</gene>
<keyword evidence="4 9" id="KW-0812">Transmembrane</keyword>
<accession>A0ABW1G1K5</accession>
<feature type="transmembrane region" description="Helical" evidence="9">
    <location>
        <begin position="251"/>
        <end position="271"/>
    </location>
</feature>
<dbReference type="InterPro" id="IPR024528">
    <property type="entry name" value="ThrE_2"/>
</dbReference>
<comment type="subcellular location">
    <subcellularLocation>
        <location evidence="1">Cell membrane</location>
        <topology evidence="1">Multi-pass membrane protein</topology>
    </subcellularLocation>
</comment>
<feature type="transmembrane region" description="Helical" evidence="9">
    <location>
        <begin position="379"/>
        <end position="396"/>
    </location>
</feature>
<dbReference type="PANTHER" id="PTHR34390">
    <property type="entry name" value="UPF0442 PROTEIN YJJB-RELATED"/>
    <property type="match status" value="1"/>
</dbReference>
<feature type="domain" description="Threonine/Serine exporter ThrE" evidence="11">
    <location>
        <begin position="358"/>
        <end position="481"/>
    </location>
</feature>
<evidence type="ECO:0000313" key="12">
    <source>
        <dbReference type="EMBL" id="MFC5908624.1"/>
    </source>
</evidence>
<evidence type="ECO:0000256" key="9">
    <source>
        <dbReference type="SAM" id="Phobius"/>
    </source>
</evidence>
<evidence type="ECO:0000256" key="8">
    <source>
        <dbReference type="SAM" id="MobiDB-lite"/>
    </source>
</evidence>
<feature type="transmembrane region" description="Helical" evidence="9">
    <location>
        <begin position="431"/>
        <end position="450"/>
    </location>
</feature>
<dbReference type="Pfam" id="PF12821">
    <property type="entry name" value="ThrE_2"/>
    <property type="match status" value="1"/>
</dbReference>
<feature type="transmembrane region" description="Helical" evidence="9">
    <location>
        <begin position="197"/>
        <end position="216"/>
    </location>
</feature>
<feature type="region of interest" description="Disordered" evidence="8">
    <location>
        <begin position="1"/>
        <end position="24"/>
    </location>
</feature>
<evidence type="ECO:0000256" key="1">
    <source>
        <dbReference type="ARBA" id="ARBA00004651"/>
    </source>
</evidence>